<dbReference type="InterPro" id="IPR002641">
    <property type="entry name" value="PNPLA_dom"/>
</dbReference>
<comment type="caution">
    <text evidence="3">The sequence shown here is derived from an EMBL/GenBank/DDBJ whole genome shotgun (WGS) entry which is preliminary data.</text>
</comment>
<keyword evidence="1" id="KW-0812">Transmembrane</keyword>
<dbReference type="Pfam" id="PF01734">
    <property type="entry name" value="Patatin"/>
    <property type="match status" value="1"/>
</dbReference>
<protein>
    <recommendedName>
        <fullName evidence="2">PNPLA domain-containing protein</fullName>
    </recommendedName>
</protein>
<accession>A0A0V0QCS9</accession>
<feature type="transmembrane region" description="Helical" evidence="1">
    <location>
        <begin position="12"/>
        <end position="31"/>
    </location>
</feature>
<proteinExistence type="predicted"/>
<keyword evidence="4" id="KW-1185">Reference proteome</keyword>
<dbReference type="OrthoDB" id="197155at2759"/>
<dbReference type="AlphaFoldDB" id="A0A0V0QCS9"/>
<dbReference type="Proteomes" id="UP000054937">
    <property type="component" value="Unassembled WGS sequence"/>
</dbReference>
<dbReference type="EMBL" id="LDAU01000196">
    <property type="protein sequence ID" value="KRX00045.1"/>
    <property type="molecule type" value="Genomic_DNA"/>
</dbReference>
<evidence type="ECO:0000256" key="1">
    <source>
        <dbReference type="SAM" id="Phobius"/>
    </source>
</evidence>
<evidence type="ECO:0000313" key="3">
    <source>
        <dbReference type="EMBL" id="KRX00045.1"/>
    </source>
</evidence>
<evidence type="ECO:0000259" key="2">
    <source>
        <dbReference type="Pfam" id="PF01734"/>
    </source>
</evidence>
<reference evidence="3 4" key="1">
    <citation type="journal article" date="2015" name="Sci. Rep.">
        <title>Genome of the facultative scuticociliatosis pathogen Pseudocohnilembus persalinus provides insight into its virulence through horizontal gene transfer.</title>
        <authorList>
            <person name="Xiong J."/>
            <person name="Wang G."/>
            <person name="Cheng J."/>
            <person name="Tian M."/>
            <person name="Pan X."/>
            <person name="Warren A."/>
            <person name="Jiang C."/>
            <person name="Yuan D."/>
            <person name="Miao W."/>
        </authorList>
    </citation>
    <scope>NUCLEOTIDE SEQUENCE [LARGE SCALE GENOMIC DNA]</scope>
    <source>
        <strain evidence="3">36N120E</strain>
    </source>
</reference>
<gene>
    <name evidence="3" type="ORF">PPERSA_07242</name>
</gene>
<keyword evidence="1" id="KW-0472">Membrane</keyword>
<dbReference type="GO" id="GO:0006629">
    <property type="term" value="P:lipid metabolic process"/>
    <property type="evidence" value="ECO:0007669"/>
    <property type="project" value="InterPro"/>
</dbReference>
<sequence>MQDKGKKIEKELLFSGGAGSIGFMMGYSQAILEIVGKEELKKFKLGGVSAGNAAALLLHLVLYEEDENINLRYYSDLLINNFFKKENQKYFGLFQAENSIKIIAETVWEKTTNKSGKIPDINGIFHTPVTRVSGFFKLKKEIHDKFDNLEDLEYALQSSAQIPFVTSFGIFRKKGDKKCIDGGITGCIPYKNEKSQKIFINVMPKIFNKAAQFFKKTPNLQTLNITENSDVKFPLDYWCWSEEFNENMFEKGYISGLKNFKQIQKIFNVKHINQSQNSKIQQKLNLKKLSLQQKNLIKQKVY</sequence>
<evidence type="ECO:0000313" key="4">
    <source>
        <dbReference type="Proteomes" id="UP000054937"/>
    </source>
</evidence>
<dbReference type="OMA" id="SEYWADE"/>
<keyword evidence="1" id="KW-1133">Transmembrane helix</keyword>
<name>A0A0V0QCS9_PSEPJ</name>
<feature type="domain" description="PNPLA" evidence="2">
    <location>
        <begin position="12"/>
        <end position="186"/>
    </location>
</feature>
<dbReference type="InParanoid" id="A0A0V0QCS9"/>
<organism evidence="3 4">
    <name type="scientific">Pseudocohnilembus persalinus</name>
    <name type="common">Ciliate</name>
    <dbReference type="NCBI Taxonomy" id="266149"/>
    <lineage>
        <taxon>Eukaryota</taxon>
        <taxon>Sar</taxon>
        <taxon>Alveolata</taxon>
        <taxon>Ciliophora</taxon>
        <taxon>Intramacronucleata</taxon>
        <taxon>Oligohymenophorea</taxon>
        <taxon>Scuticociliatia</taxon>
        <taxon>Philasterida</taxon>
        <taxon>Pseudocohnilembidae</taxon>
        <taxon>Pseudocohnilembus</taxon>
    </lineage>
</organism>